<dbReference type="Gene3D" id="3.30.1540.10">
    <property type="entry name" value="formyl-coa transferase, domain 3"/>
    <property type="match status" value="1"/>
</dbReference>
<dbReference type="InterPro" id="IPR003673">
    <property type="entry name" value="CoA-Trfase_fam_III"/>
</dbReference>
<evidence type="ECO:0000313" key="2">
    <source>
        <dbReference type="EMBL" id="SVB61425.1"/>
    </source>
</evidence>
<dbReference type="GO" id="GO:0008410">
    <property type="term" value="F:CoA-transferase activity"/>
    <property type="evidence" value="ECO:0007669"/>
    <property type="project" value="TreeGrafter"/>
</dbReference>
<dbReference type="Gene3D" id="3.40.50.10540">
    <property type="entry name" value="Crotonobetainyl-coa:carnitine coa-transferase, domain 1"/>
    <property type="match status" value="1"/>
</dbReference>
<sequence length="295" mass="32006">MNDLPLNGIRVVDLSWIIAGPTSTRFLAGMGAEVIKVGSARRPDPSSGSPPFQAYNQSKSYCSLNISDPKGLELVKQLLAISDVVIENFAVGVIERLGLSYDVVRAHRPDIIMVSSSGTGHTGPDKDYVAYGSLLQHYTGWNSISGNPQGEPVAGGLWADPWVGMELAMVTAAALNNRAITGQGQYVDFSMAEALSAALPGAILDYQMNDRVPELMGNRDALYAPHGVYHCAGSDRWVAIAITNDEEWNSLCLLIQRPDLGVDPRFASLEGRRKYQDGLDAAISQWTIQYEDYEA</sequence>
<proteinExistence type="predicted"/>
<evidence type="ECO:0000256" key="1">
    <source>
        <dbReference type="ARBA" id="ARBA00022679"/>
    </source>
</evidence>
<dbReference type="SUPFAM" id="SSF89796">
    <property type="entry name" value="CoA-transferase family III (CaiB/BaiF)"/>
    <property type="match status" value="1"/>
</dbReference>
<dbReference type="EMBL" id="UINC01049529">
    <property type="protein sequence ID" value="SVB61425.1"/>
    <property type="molecule type" value="Genomic_DNA"/>
</dbReference>
<dbReference type="PANTHER" id="PTHR48207">
    <property type="entry name" value="SUCCINATE--HYDROXYMETHYLGLUTARATE COA-TRANSFERASE"/>
    <property type="match status" value="1"/>
</dbReference>
<organism evidence="2">
    <name type="scientific">marine metagenome</name>
    <dbReference type="NCBI Taxonomy" id="408172"/>
    <lineage>
        <taxon>unclassified sequences</taxon>
        <taxon>metagenomes</taxon>
        <taxon>ecological metagenomes</taxon>
    </lineage>
</organism>
<name>A0A382FFG9_9ZZZZ</name>
<evidence type="ECO:0008006" key="3">
    <source>
        <dbReference type="Google" id="ProtNLM"/>
    </source>
</evidence>
<protein>
    <recommendedName>
        <fullName evidence="3">CoA transferase</fullName>
    </recommendedName>
</protein>
<gene>
    <name evidence="2" type="ORF">METZ01_LOCUS214279</name>
</gene>
<dbReference type="Pfam" id="PF02515">
    <property type="entry name" value="CoA_transf_3"/>
    <property type="match status" value="1"/>
</dbReference>
<feature type="non-terminal residue" evidence="2">
    <location>
        <position position="295"/>
    </location>
</feature>
<dbReference type="InterPro" id="IPR044855">
    <property type="entry name" value="CoA-Trfase_III_dom3_sf"/>
</dbReference>
<reference evidence="2" key="1">
    <citation type="submission" date="2018-05" db="EMBL/GenBank/DDBJ databases">
        <authorList>
            <person name="Lanie J.A."/>
            <person name="Ng W.-L."/>
            <person name="Kazmierczak K.M."/>
            <person name="Andrzejewski T.M."/>
            <person name="Davidsen T.M."/>
            <person name="Wayne K.J."/>
            <person name="Tettelin H."/>
            <person name="Glass J.I."/>
            <person name="Rusch D."/>
            <person name="Podicherti R."/>
            <person name="Tsui H.-C.T."/>
            <person name="Winkler M.E."/>
        </authorList>
    </citation>
    <scope>NUCLEOTIDE SEQUENCE</scope>
</reference>
<dbReference type="AlphaFoldDB" id="A0A382FFG9"/>
<dbReference type="InterPro" id="IPR050483">
    <property type="entry name" value="CoA-transferase_III_domain"/>
</dbReference>
<keyword evidence="1" id="KW-0808">Transferase</keyword>
<dbReference type="InterPro" id="IPR023606">
    <property type="entry name" value="CoA-Trfase_III_dom_1_sf"/>
</dbReference>
<dbReference type="PANTHER" id="PTHR48207:SF3">
    <property type="entry name" value="SUCCINATE--HYDROXYMETHYLGLUTARATE COA-TRANSFERASE"/>
    <property type="match status" value="1"/>
</dbReference>
<accession>A0A382FFG9</accession>